<feature type="region of interest" description="Disordered" evidence="13">
    <location>
        <begin position="497"/>
        <end position="534"/>
    </location>
</feature>
<comment type="caution">
    <text evidence="14">The sequence shown here is derived from an EMBL/GenBank/DDBJ whole genome shotgun (WGS) entry which is preliminary data.</text>
</comment>
<dbReference type="RefSeq" id="XP_067492267.1">
    <property type="nucleotide sequence ID" value="XM_067634172.1"/>
</dbReference>
<dbReference type="OrthoDB" id="18982at2759"/>
<feature type="compositionally biased region" description="Polar residues" evidence="13">
    <location>
        <begin position="1895"/>
        <end position="1912"/>
    </location>
</feature>
<dbReference type="Pfam" id="PF13329">
    <property type="entry name" value="ATG2_CAD"/>
    <property type="match status" value="1"/>
</dbReference>
<evidence type="ECO:0000256" key="12">
    <source>
        <dbReference type="ARBA" id="ARBA00024631"/>
    </source>
</evidence>
<dbReference type="GO" id="GO:0061709">
    <property type="term" value="P:reticulophagy"/>
    <property type="evidence" value="ECO:0007669"/>
    <property type="project" value="TreeGrafter"/>
</dbReference>
<comment type="catalytic activity">
    <reaction evidence="10">
        <text>a 1,2-diacyl-sn-glycero-3-phospho-L-serine(in) = a 1,2-diacyl-sn-glycero-3-phospho-L-serine(out)</text>
        <dbReference type="Rhea" id="RHEA:38663"/>
        <dbReference type="ChEBI" id="CHEBI:57262"/>
    </reaction>
</comment>
<dbReference type="GO" id="GO:0005789">
    <property type="term" value="C:endoplasmic reticulum membrane"/>
    <property type="evidence" value="ECO:0007669"/>
    <property type="project" value="UniProtKB-SubCell"/>
</dbReference>
<dbReference type="GO" id="GO:0034045">
    <property type="term" value="C:phagophore assembly site membrane"/>
    <property type="evidence" value="ECO:0007669"/>
    <property type="project" value="UniProtKB-SubCell"/>
</dbReference>
<feature type="region of interest" description="Disordered" evidence="13">
    <location>
        <begin position="1007"/>
        <end position="1035"/>
    </location>
</feature>
<evidence type="ECO:0000256" key="6">
    <source>
        <dbReference type="ARBA" id="ARBA00022824"/>
    </source>
</evidence>
<dbReference type="STRING" id="97331.A0A437A6G7"/>
<gene>
    <name evidence="14" type="ORF">DFL_004985</name>
</gene>
<evidence type="ECO:0000256" key="13">
    <source>
        <dbReference type="SAM" id="MobiDB-lite"/>
    </source>
</evidence>
<feature type="region of interest" description="Disordered" evidence="13">
    <location>
        <begin position="164"/>
        <end position="184"/>
    </location>
</feature>
<evidence type="ECO:0000256" key="7">
    <source>
        <dbReference type="ARBA" id="ARBA00023006"/>
    </source>
</evidence>
<dbReference type="GO" id="GO:0043495">
    <property type="term" value="F:protein-membrane adaptor activity"/>
    <property type="evidence" value="ECO:0007669"/>
    <property type="project" value="TreeGrafter"/>
</dbReference>
<evidence type="ECO:0000256" key="4">
    <source>
        <dbReference type="ARBA" id="ARBA00018070"/>
    </source>
</evidence>
<keyword evidence="15" id="KW-1185">Reference proteome</keyword>
<evidence type="ECO:0000256" key="5">
    <source>
        <dbReference type="ARBA" id="ARBA00022448"/>
    </source>
</evidence>
<comment type="catalytic activity">
    <reaction evidence="11">
        <text>a 1,2-diacyl-sn-glycero-3-phosphoethanolamine(in) = a 1,2-diacyl-sn-glycero-3-phosphoethanolamine(out)</text>
        <dbReference type="Rhea" id="RHEA:38895"/>
        <dbReference type="ChEBI" id="CHEBI:64612"/>
    </reaction>
</comment>
<organism evidence="14 15">
    <name type="scientific">Arthrobotrys flagrans</name>
    <name type="common">Nematode-trapping fungus</name>
    <name type="synonym">Trichothecium flagrans</name>
    <dbReference type="NCBI Taxonomy" id="97331"/>
    <lineage>
        <taxon>Eukaryota</taxon>
        <taxon>Fungi</taxon>
        <taxon>Dikarya</taxon>
        <taxon>Ascomycota</taxon>
        <taxon>Pezizomycotina</taxon>
        <taxon>Orbiliomycetes</taxon>
        <taxon>Orbiliales</taxon>
        <taxon>Orbiliaceae</taxon>
        <taxon>Arthrobotrys</taxon>
    </lineage>
</organism>
<dbReference type="Proteomes" id="UP000283090">
    <property type="component" value="Unassembled WGS sequence"/>
</dbReference>
<evidence type="ECO:0000256" key="11">
    <source>
        <dbReference type="ARBA" id="ARBA00024615"/>
    </source>
</evidence>
<evidence type="ECO:0000256" key="2">
    <source>
        <dbReference type="ARBA" id="ARBA00004623"/>
    </source>
</evidence>
<evidence type="ECO:0000313" key="15">
    <source>
        <dbReference type="Proteomes" id="UP000283090"/>
    </source>
</evidence>
<evidence type="ECO:0000256" key="10">
    <source>
        <dbReference type="ARBA" id="ARBA00024479"/>
    </source>
</evidence>
<feature type="region of interest" description="Disordered" evidence="13">
    <location>
        <begin position="1895"/>
        <end position="1932"/>
    </location>
</feature>
<feature type="region of interest" description="Disordered" evidence="13">
    <location>
        <begin position="877"/>
        <end position="932"/>
    </location>
</feature>
<dbReference type="PANTHER" id="PTHR13190">
    <property type="entry name" value="AUTOPHAGY-RELATED 2, ISOFORM A"/>
    <property type="match status" value="1"/>
</dbReference>
<dbReference type="InterPro" id="IPR026849">
    <property type="entry name" value="ATG2"/>
</dbReference>
<name>A0A437A6G7_ARTFL</name>
<dbReference type="GO" id="GO:0032266">
    <property type="term" value="F:phosphatidylinositol-3-phosphate binding"/>
    <property type="evidence" value="ECO:0007669"/>
    <property type="project" value="TreeGrafter"/>
</dbReference>
<keyword evidence="8" id="KW-0445">Lipid transport</keyword>
<comment type="catalytic activity">
    <reaction evidence="12">
        <text>a 1,2-diacyl-sn-glycero-3-phosphocholine(in) = a 1,2-diacyl-sn-glycero-3-phosphocholine(out)</text>
        <dbReference type="Rhea" id="RHEA:38571"/>
        <dbReference type="ChEBI" id="CHEBI:57643"/>
    </reaction>
</comment>
<dbReference type="PANTHER" id="PTHR13190:SF1">
    <property type="entry name" value="AUTOPHAGY-RELATED 2, ISOFORM A"/>
    <property type="match status" value="1"/>
</dbReference>
<protein>
    <recommendedName>
        <fullName evidence="4">Autophagy-related protein 2</fullName>
    </recommendedName>
</protein>
<sequence>MLGYIPRAVQLKLFRYALSKLDFLDHSTYDVERDFNLSLGLRNELEMKNLGLNVTKLSTTLNLPSNIRLHDARVSTLHIRIPTDFHRAPVRVSISAVIVDGEVLSDTRTEDPACELKSDGFPASNPAQDLDIRDGFKIPSGIDLTSSFLQERPTEAREVDAVLQSKFESRAPTEDNDSDEEDSGLGTPLSFWNFVPSFFQRLVDRVEIVIEDISLRIKLSCPPESLGPDVDSLTVTFSIGSIEIEGVSGSADDAKRSAKVSRTTKPGMRAVRIDGIVLSLSGYHEFFEDLSSPAPPNLGDTDTVTSGSTVLPSVAIPVRSVAVKDAGGEGSQGIDPTELLPPGVSDLNTPHPHVGDSEDPRVVNRPFFAQMQEPDRSYAQTPPSPPIDTSQHVLFSPISSFHGSIGPEEIASGILSQSFLNPESNTSLSQTSRNLGASNTEDDRHSLDYSQNIESLQESMPPRSYEDETDADSLENEPRHFDLFQEPNTKFLGVTATLPSRITGPGPDLRIRSPSPEQNPSERPYPRIAEPVPRPAPAMTISQTLTNLEPVDASPEPIDEYTYYEEPLDPIEYSNPNLLYLSQSIHSTASSTSNDETQQQVDPESPEASNAIGDVSLSHMEPRVIYALSDKGAYSESGSVYESYPPSEADDIPSFISGTLPLDQPSSEDNSDPPPLLKETEDQVTTQPAESAGSGAHEPNPGTHIQVQTRADSDQQKVPRDTAVLIQSQILSSPLVCSQIFASQTEEADTHTQAVEESGSEGSESVLAESMIFTHEEAGSLYLSALGGSQSFGPSLPVLVEQNETAPSTPLLGTSIPRTRIQKRVFQIDYMDIFVPGIAQPTDDAMEDQELETTPTYDSMSESTYPTMPGAFSVYAASRSERKKTSNSPTASHSTRLNSKSGVSFKLAEGGSFNPHRQQPSSKPRASTSGNRMELEIGNIDISIDLIVGRKIATVVSTTGMIGGTGGTSGVQEPVKVDDPPKVNSADIALSVASLKVTLVDRMPEFIAPPEPRKSESGNPEPPMHQGSQTNSGSFKPLDILVLSMKTIKLGHRISEKTGASGSFSEVSLGSCSVGVGGQDVMKFIPNQKITTSGKQKVMVVEPVFIFRMEDNQEERRIYVQSAVVNFYFPVQDLEATLACFGGLERMLNITPTSSFSSKGQSLQRSSAVRAIESRGESPIEQQTSITANVSGINIEVFVSSVAGGVGLSTSPIKITTNDTGGMAAKLSQLAIFGPNVGESGDFGSATPILESKSINVTFDGSPTEEDLERLLKMIMPSTDGYDDDDNVMVDILLRQRRRGSVLRVDIGETKGNLSDLHDISRFKAVAEELAKMATVAKYIPQDERPGMLTLLSADNVSLTIFPENEPHSFTAGLKNTDICHVAAPSLFALSIRKVDLIRQPGRANEVWIGESLPHSLAVSNHKHKNRSMVKVRMIGDEPEPEIKIKIWNTRFEYHVESLFELLSITTKDTPDVVATSMVNSVANLTDREALGQFMAQNSSRDKLPSPDPPPLRLNIGLSGVSVALNPLSSTSKALFIIHDGNFVCELSSGQPFSASLVLLKANLVAIDNRNNLASPQIQSLDGRKQKHQLVEELYHYTSQGYVSVLTATSAKVNLKIDSNDAEGETTMLVNVEDIFVFIESCADSTQTVIEILNGMKPPLPESEEIKYMTQIMPVDVFANLDENAFMPVDATFIGGQPRDLRSLEEMPEDLLEDEIPFNSQLIESYYPYSDLPNANPRFISTASTPSRSAPNNFHEQVCVVAEEPLTFDDQYIQAPSKEPQETQIKTVSRKVALKACIRNTQLIWNLHDGYDWQKTRDTISKAVKKVEERAFRRRRRHVDMQRGLEEEEDEDEDEGDEESATYDVLFNSIYITLPQHRDPKDLSKDIQNQIKGNYDLQSETGSYAPTVTTVDSPYPPGSKNPLTRRRDQRYQRSKRNAMQFELKGVDVDFTIFEPDGLEIQTSLDVRINEVQVTENVRTSTWRMFLTYMREAGVRERGLPMAHIHVDTLRPIPELAATELSIKVKLLPLRLYVDQDALEFLTRFFEFKDPDTLKAGAKQEEPFIQRCEIDTVRVKLDFKPKRVDYAGLRSGRTTEFMNFFILEEADMELRHVALNGVSGFERLGKDLNDIWMPDIKQNQLGGVVAGVAPFRSLVNIGTGVRDLVKVPIMEYRKDGRLVRSIKKGTQHFVKTSGSEVARLGAKLAIGTQTFLERTEEFLVGDSAQQRQYSHLREGLSGEEDGEGGAAAFSPYADQPLGVYNGLVQARRGLTRNLNEAKEAIMRVPSEAAQEGSAKGAAAAVFRAAPTAVIRPMIGVTEAVHKTLHGIDNTIDKDKREKIRDKYKKRSS</sequence>
<dbReference type="GO" id="GO:0034727">
    <property type="term" value="P:piecemeal microautophagy of the nucleus"/>
    <property type="evidence" value="ECO:0007669"/>
    <property type="project" value="TreeGrafter"/>
</dbReference>
<keyword evidence="7" id="KW-0072">Autophagy</keyword>
<feature type="compositionally biased region" description="Polar residues" evidence="13">
    <location>
        <begin position="915"/>
        <end position="931"/>
    </location>
</feature>
<feature type="region of interest" description="Disordered" evidence="13">
    <location>
        <begin position="635"/>
        <end position="719"/>
    </location>
</feature>
<proteinExistence type="inferred from homology"/>
<dbReference type="GeneID" id="93587296"/>
<keyword evidence="5" id="KW-0813">Transport</keyword>
<keyword evidence="6" id="KW-0256">Endoplasmic reticulum</keyword>
<reference evidence="14 15" key="1">
    <citation type="submission" date="2019-01" db="EMBL/GenBank/DDBJ databases">
        <title>Intercellular communication is required for trap formation in the nematode-trapping fungus Duddingtonia flagrans.</title>
        <authorList>
            <person name="Youssar L."/>
            <person name="Wernet V."/>
            <person name="Hensel N."/>
            <person name="Hildebrandt H.-G."/>
            <person name="Fischer R."/>
        </authorList>
    </citation>
    <scope>NUCLEOTIDE SEQUENCE [LARGE SCALE GENOMIC DNA]</scope>
    <source>
        <strain evidence="14 15">CBS H-5679</strain>
    </source>
</reference>
<dbReference type="VEuPathDB" id="FungiDB:DFL_004985"/>
<feature type="region of interest" description="Disordered" evidence="13">
    <location>
        <begin position="326"/>
        <end position="361"/>
    </location>
</feature>
<comment type="similarity">
    <text evidence="3">Belongs to the ATG2 family.</text>
</comment>
<evidence type="ECO:0000256" key="1">
    <source>
        <dbReference type="ARBA" id="ARBA00004406"/>
    </source>
</evidence>
<evidence type="ECO:0000256" key="3">
    <source>
        <dbReference type="ARBA" id="ARBA00009714"/>
    </source>
</evidence>
<feature type="region of interest" description="Disordered" evidence="13">
    <location>
        <begin position="587"/>
        <end position="616"/>
    </location>
</feature>
<evidence type="ECO:0000256" key="8">
    <source>
        <dbReference type="ARBA" id="ARBA00023055"/>
    </source>
</evidence>
<feature type="compositionally biased region" description="Polar residues" evidence="13">
    <location>
        <begin position="886"/>
        <end position="902"/>
    </location>
</feature>
<comment type="subcellular location">
    <subcellularLocation>
        <location evidence="1">Endoplasmic reticulum membrane</location>
        <topology evidence="1">Peripheral membrane protein</topology>
    </subcellularLocation>
    <subcellularLocation>
        <location evidence="2">Preautophagosomal structure membrane</location>
        <topology evidence="2">Peripheral membrane protein</topology>
    </subcellularLocation>
</comment>
<feature type="region of interest" description="Disordered" evidence="13">
    <location>
        <begin position="422"/>
        <end position="445"/>
    </location>
</feature>
<feature type="compositionally biased region" description="Polar residues" evidence="13">
    <location>
        <begin position="422"/>
        <end position="439"/>
    </location>
</feature>
<feature type="compositionally biased region" description="Acidic residues" evidence="13">
    <location>
        <begin position="174"/>
        <end position="183"/>
    </location>
</feature>
<dbReference type="GO" id="GO:0000045">
    <property type="term" value="P:autophagosome assembly"/>
    <property type="evidence" value="ECO:0007669"/>
    <property type="project" value="TreeGrafter"/>
</dbReference>
<evidence type="ECO:0000256" key="9">
    <source>
        <dbReference type="ARBA" id="ARBA00023136"/>
    </source>
</evidence>
<accession>A0A437A6G7</accession>
<evidence type="ECO:0000313" key="14">
    <source>
        <dbReference type="EMBL" id="RVD86723.1"/>
    </source>
</evidence>
<keyword evidence="9" id="KW-0472">Membrane</keyword>
<dbReference type="GO" id="GO:0061908">
    <property type="term" value="C:phagophore"/>
    <property type="evidence" value="ECO:0007669"/>
    <property type="project" value="TreeGrafter"/>
</dbReference>
<dbReference type="EMBL" id="SAEB01000006">
    <property type="protein sequence ID" value="RVD86723.1"/>
    <property type="molecule type" value="Genomic_DNA"/>
</dbReference>
<dbReference type="GO" id="GO:0061723">
    <property type="term" value="P:glycophagy"/>
    <property type="evidence" value="ECO:0007669"/>
    <property type="project" value="TreeGrafter"/>
</dbReference>
<dbReference type="GO" id="GO:0006869">
    <property type="term" value="P:lipid transport"/>
    <property type="evidence" value="ECO:0007669"/>
    <property type="project" value="UniProtKB-KW"/>
</dbReference>
<dbReference type="GO" id="GO:0000422">
    <property type="term" value="P:autophagy of mitochondrion"/>
    <property type="evidence" value="ECO:0007669"/>
    <property type="project" value="TreeGrafter"/>
</dbReference>